<reference evidence="1" key="1">
    <citation type="journal article" date="2023" name="Plant J.">
        <title>Genome sequences and population genomics provide insights into the demographic history, inbreeding, and mutation load of two 'living fossil' tree species of Dipteronia.</title>
        <authorList>
            <person name="Feng Y."/>
            <person name="Comes H.P."/>
            <person name="Chen J."/>
            <person name="Zhu S."/>
            <person name="Lu R."/>
            <person name="Zhang X."/>
            <person name="Li P."/>
            <person name="Qiu J."/>
            <person name="Olsen K.M."/>
            <person name="Qiu Y."/>
        </authorList>
    </citation>
    <scope>NUCLEOTIDE SEQUENCE</scope>
    <source>
        <strain evidence="1">NBL</strain>
    </source>
</reference>
<protein>
    <submittedName>
        <fullName evidence="1">Uncharacterized protein</fullName>
    </submittedName>
</protein>
<dbReference type="AlphaFoldDB" id="A0AAE0AL51"/>
<dbReference type="Proteomes" id="UP001281410">
    <property type="component" value="Unassembled WGS sequence"/>
</dbReference>
<dbReference type="EMBL" id="JANJYJ010000004">
    <property type="protein sequence ID" value="KAK3220151.1"/>
    <property type="molecule type" value="Genomic_DNA"/>
</dbReference>
<name>A0AAE0AL51_9ROSI</name>
<gene>
    <name evidence="1" type="ORF">Dsin_014121</name>
</gene>
<comment type="caution">
    <text evidence="1">The sequence shown here is derived from an EMBL/GenBank/DDBJ whole genome shotgun (WGS) entry which is preliminary data.</text>
</comment>
<accession>A0AAE0AL51</accession>
<sequence>MDHQDASGENELVQHVGSCISQKIKKLMDEESAYSMPQENGITKLSGGAKRDIVVAPNSQLKPSEAAVMKYCIVKEKYANGNIMLKAYMEDL</sequence>
<keyword evidence="2" id="KW-1185">Reference proteome</keyword>
<organism evidence="1 2">
    <name type="scientific">Dipteronia sinensis</name>
    <dbReference type="NCBI Taxonomy" id="43782"/>
    <lineage>
        <taxon>Eukaryota</taxon>
        <taxon>Viridiplantae</taxon>
        <taxon>Streptophyta</taxon>
        <taxon>Embryophyta</taxon>
        <taxon>Tracheophyta</taxon>
        <taxon>Spermatophyta</taxon>
        <taxon>Magnoliopsida</taxon>
        <taxon>eudicotyledons</taxon>
        <taxon>Gunneridae</taxon>
        <taxon>Pentapetalae</taxon>
        <taxon>rosids</taxon>
        <taxon>malvids</taxon>
        <taxon>Sapindales</taxon>
        <taxon>Sapindaceae</taxon>
        <taxon>Hippocastanoideae</taxon>
        <taxon>Acereae</taxon>
        <taxon>Dipteronia</taxon>
    </lineage>
</organism>
<proteinExistence type="predicted"/>
<evidence type="ECO:0000313" key="2">
    <source>
        <dbReference type="Proteomes" id="UP001281410"/>
    </source>
</evidence>
<evidence type="ECO:0000313" key="1">
    <source>
        <dbReference type="EMBL" id="KAK3220151.1"/>
    </source>
</evidence>